<sequence length="176" mass="18632">MTDRRQAHEAPVDGHGAPVTVARAPDEEVAGLGVVVGEGHGQRLQHRQQLLDTVEQAPDSLSRVSGQGSDHQWMLPAAVVIQSVPDPDVLEAGQSAAQPPLQQPRIAGRRGCATDPLGGESAQVIGQHGLFRQAPCVTNLRTALGLQPEPADARLGVVDAEATNRDERPRPIVEEP</sequence>
<feature type="compositionally biased region" description="Basic and acidic residues" evidence="1">
    <location>
        <begin position="162"/>
        <end position="176"/>
    </location>
</feature>
<feature type="region of interest" description="Disordered" evidence="1">
    <location>
        <begin position="1"/>
        <end position="20"/>
    </location>
</feature>
<organism evidence="2">
    <name type="scientific">uncultured Friedmanniella sp</name>
    <dbReference type="NCBI Taxonomy" id="335381"/>
    <lineage>
        <taxon>Bacteria</taxon>
        <taxon>Bacillati</taxon>
        <taxon>Actinomycetota</taxon>
        <taxon>Actinomycetes</taxon>
        <taxon>Propionibacteriales</taxon>
        <taxon>Nocardioidaceae</taxon>
        <taxon>Friedmanniella</taxon>
        <taxon>environmental samples</taxon>
    </lineage>
</organism>
<feature type="compositionally biased region" description="Basic and acidic residues" evidence="1">
    <location>
        <begin position="1"/>
        <end position="12"/>
    </location>
</feature>
<feature type="region of interest" description="Disordered" evidence="1">
    <location>
        <begin position="157"/>
        <end position="176"/>
    </location>
</feature>
<protein>
    <submittedName>
        <fullName evidence="2">Uncharacterized protein</fullName>
    </submittedName>
</protein>
<dbReference type="AlphaFoldDB" id="A0A6J4LTV0"/>
<name>A0A6J4LTV0_9ACTN</name>
<reference evidence="2" key="1">
    <citation type="submission" date="2020-02" db="EMBL/GenBank/DDBJ databases">
        <authorList>
            <person name="Meier V. D."/>
        </authorList>
    </citation>
    <scope>NUCLEOTIDE SEQUENCE</scope>
    <source>
        <strain evidence="2">AVDCRST_MAG48</strain>
    </source>
</reference>
<accession>A0A6J4LTV0</accession>
<evidence type="ECO:0000256" key="1">
    <source>
        <dbReference type="SAM" id="MobiDB-lite"/>
    </source>
</evidence>
<dbReference type="EMBL" id="CADCTS010000511">
    <property type="protein sequence ID" value="CAA9341236.1"/>
    <property type="molecule type" value="Genomic_DNA"/>
</dbReference>
<proteinExistence type="predicted"/>
<evidence type="ECO:0000313" key="2">
    <source>
        <dbReference type="EMBL" id="CAA9341236.1"/>
    </source>
</evidence>
<gene>
    <name evidence="2" type="ORF">AVDCRST_MAG48-3651</name>
</gene>